<dbReference type="InterPro" id="IPR027417">
    <property type="entry name" value="P-loop_NTPase"/>
</dbReference>
<dbReference type="InterPro" id="IPR041118">
    <property type="entry name" value="Rx_N"/>
</dbReference>
<dbReference type="Gene3D" id="1.10.8.430">
    <property type="entry name" value="Helical domain of apoptotic protease-activating factors"/>
    <property type="match status" value="1"/>
</dbReference>
<dbReference type="InterPro" id="IPR042197">
    <property type="entry name" value="Apaf_helical"/>
</dbReference>
<evidence type="ECO:0000259" key="8">
    <source>
        <dbReference type="Pfam" id="PF23559"/>
    </source>
</evidence>
<keyword evidence="3" id="KW-0547">Nucleotide-binding</keyword>
<dbReference type="InterPro" id="IPR002182">
    <property type="entry name" value="NB-ARC"/>
</dbReference>
<dbReference type="AlphaFoldDB" id="A0A7J9AKA6"/>
<evidence type="ECO:0000256" key="2">
    <source>
        <dbReference type="ARBA" id="ARBA00022737"/>
    </source>
</evidence>
<dbReference type="Gene3D" id="1.10.10.10">
    <property type="entry name" value="Winged helix-like DNA-binding domain superfamily/Winged helix DNA-binding domain"/>
    <property type="match status" value="1"/>
</dbReference>
<protein>
    <submittedName>
        <fullName evidence="10">Uncharacterized protein</fullName>
    </submittedName>
</protein>
<keyword evidence="11" id="KW-1185">Reference proteome</keyword>
<dbReference type="Pfam" id="PF18052">
    <property type="entry name" value="Rx_N"/>
    <property type="match status" value="1"/>
</dbReference>
<feature type="domain" description="Disease resistance protein winged helix" evidence="8">
    <location>
        <begin position="288"/>
        <end position="358"/>
    </location>
</feature>
<proteinExistence type="predicted"/>
<feature type="non-terminal residue" evidence="10">
    <location>
        <position position="1"/>
    </location>
</feature>
<dbReference type="FunFam" id="1.10.10.10:FF:000322">
    <property type="entry name" value="Probable disease resistance protein At1g63360"/>
    <property type="match status" value="1"/>
</dbReference>
<evidence type="ECO:0000256" key="1">
    <source>
        <dbReference type="ARBA" id="ARBA00022614"/>
    </source>
</evidence>
<keyword evidence="4" id="KW-0611">Plant defense</keyword>
<dbReference type="InterPro" id="IPR036388">
    <property type="entry name" value="WH-like_DNA-bd_sf"/>
</dbReference>
<dbReference type="GO" id="GO:0051707">
    <property type="term" value="P:response to other organism"/>
    <property type="evidence" value="ECO:0007669"/>
    <property type="project" value="UniProtKB-ARBA"/>
</dbReference>
<reference evidence="10 11" key="1">
    <citation type="journal article" date="2019" name="Genome Biol. Evol.">
        <title>Insights into the evolution of the New World diploid cottons (Gossypium, subgenus Houzingenia) based on genome sequencing.</title>
        <authorList>
            <person name="Grover C.E."/>
            <person name="Arick M.A. 2nd"/>
            <person name="Thrash A."/>
            <person name="Conover J.L."/>
            <person name="Sanders W.S."/>
            <person name="Peterson D.G."/>
            <person name="Frelichowski J.E."/>
            <person name="Scheffler J.A."/>
            <person name="Scheffler B.E."/>
            <person name="Wendel J.F."/>
        </authorList>
    </citation>
    <scope>NUCLEOTIDE SEQUENCE [LARGE SCALE GENOMIC DNA]</scope>
    <source>
        <strain evidence="10">4</strain>
        <tissue evidence="10">Leaf</tissue>
    </source>
</reference>
<dbReference type="GO" id="GO:0005524">
    <property type="term" value="F:ATP binding"/>
    <property type="evidence" value="ECO:0007669"/>
    <property type="project" value="UniProtKB-KW"/>
</dbReference>
<feature type="domain" description="Disease resistance N-terminal" evidence="7">
    <location>
        <begin position="1"/>
        <end position="49"/>
    </location>
</feature>
<dbReference type="InterPro" id="IPR058922">
    <property type="entry name" value="WHD_DRP"/>
</dbReference>
<dbReference type="SUPFAM" id="SSF52058">
    <property type="entry name" value="L domain-like"/>
    <property type="match status" value="1"/>
</dbReference>
<feature type="domain" description="NB-ARC" evidence="6">
    <location>
        <begin position="142"/>
        <end position="202"/>
    </location>
</feature>
<keyword evidence="5" id="KW-0067">ATP-binding</keyword>
<dbReference type="InterPro" id="IPR056789">
    <property type="entry name" value="LRR_R13L1-DRL21"/>
</dbReference>
<dbReference type="Proteomes" id="UP000593574">
    <property type="component" value="Unassembled WGS sequence"/>
</dbReference>
<evidence type="ECO:0000313" key="10">
    <source>
        <dbReference type="EMBL" id="MBA0724433.1"/>
    </source>
</evidence>
<dbReference type="Pfam" id="PF00931">
    <property type="entry name" value="NB-ARC"/>
    <property type="match status" value="1"/>
</dbReference>
<dbReference type="GO" id="GO:0006952">
    <property type="term" value="P:defense response"/>
    <property type="evidence" value="ECO:0007669"/>
    <property type="project" value="UniProtKB-KW"/>
</dbReference>
<dbReference type="PANTHER" id="PTHR36766:SF40">
    <property type="entry name" value="DISEASE RESISTANCE PROTEIN RGA3"/>
    <property type="match status" value="1"/>
</dbReference>
<name>A0A7J9AKA6_9ROSI</name>
<feature type="domain" description="R13L1/DRL21-like LRR repeat region" evidence="9">
    <location>
        <begin position="573"/>
        <end position="703"/>
    </location>
</feature>
<dbReference type="Gene3D" id="1.20.5.4130">
    <property type="match status" value="1"/>
</dbReference>
<dbReference type="GO" id="GO:0043531">
    <property type="term" value="F:ADP binding"/>
    <property type="evidence" value="ECO:0007669"/>
    <property type="project" value="InterPro"/>
</dbReference>
<dbReference type="InterPro" id="IPR032675">
    <property type="entry name" value="LRR_dom_sf"/>
</dbReference>
<dbReference type="PANTHER" id="PTHR36766">
    <property type="entry name" value="PLANT BROAD-SPECTRUM MILDEW RESISTANCE PROTEIN RPW8"/>
    <property type="match status" value="1"/>
</dbReference>
<comment type="caution">
    <text evidence="10">The sequence shown here is derived from an EMBL/GenBank/DDBJ whole genome shotgun (WGS) entry which is preliminary data.</text>
</comment>
<dbReference type="Gene3D" id="3.80.10.10">
    <property type="entry name" value="Ribonuclease Inhibitor"/>
    <property type="match status" value="3"/>
</dbReference>
<organism evidence="10 11">
    <name type="scientific">Gossypium laxum</name>
    <dbReference type="NCBI Taxonomy" id="34288"/>
    <lineage>
        <taxon>Eukaryota</taxon>
        <taxon>Viridiplantae</taxon>
        <taxon>Streptophyta</taxon>
        <taxon>Embryophyta</taxon>
        <taxon>Tracheophyta</taxon>
        <taxon>Spermatophyta</taxon>
        <taxon>Magnoliopsida</taxon>
        <taxon>eudicotyledons</taxon>
        <taxon>Gunneridae</taxon>
        <taxon>Pentapetalae</taxon>
        <taxon>rosids</taxon>
        <taxon>malvids</taxon>
        <taxon>Malvales</taxon>
        <taxon>Malvaceae</taxon>
        <taxon>Malvoideae</taxon>
        <taxon>Gossypium</taxon>
    </lineage>
</organism>
<evidence type="ECO:0000256" key="5">
    <source>
        <dbReference type="ARBA" id="ARBA00022840"/>
    </source>
</evidence>
<dbReference type="EMBL" id="JABEZV010000011">
    <property type="protein sequence ID" value="MBA0724433.1"/>
    <property type="molecule type" value="Genomic_DNA"/>
</dbReference>
<evidence type="ECO:0000256" key="3">
    <source>
        <dbReference type="ARBA" id="ARBA00022741"/>
    </source>
</evidence>
<sequence>VLADAEKRQVKEQAVKLWLDRLQNVAYDIEDLLDEWSTTVIRSKIEESQSSFPLSSLQPFANSIPRLVGRRGIATKIKELSESLQVIAKEKDDFAFIVNLSRNDDIEPERPKTTCFVDASEIRGRDQDKNTIISMLLSENEDERKWQSLKCCLKSGASPGSKILVTTRKENVATVMGCTRLFHLGKLSEEECWSLFSQVAFSGWNHGARQIFADIGKKIADKCNGLPLAAKTLGGLLRFKKSREQWQRILDSNMWELDEAETGLFSPLLLSYYDLPAPLRQCFSYCAIFPKGYKIEKDLLIKLWMAQGFLGDGNGMEIVGEEYFDNLAMRSFFQEFEMDENDDGIIRCKMHDIVHDFAQLLRKRECYVVASNGIEEQRAEWYHESARHLRVILDNEQAVIPSLLYNAKKLRSLLVDSCPSNSSTLNASLPRLFDELTCLRMLDLSNNRFRRQTSITELPCQIGKLIHLRYLSLEGNKGLKQLPTTLWDLCNLQTLNIRLCSSIQKSLFIAEGLINLRHLQNAETYGCTSMTFGLKRSTLLQTLEEFVVEMFCNLSAEDWEMCLLEPEVDRSNLGDLGNFTHLRGNLKIIGLGHVSRRSEAEEAGLWKKTGLRNLTLSFNSMDKGKRVLEGAYAHESSVLEALQPPPYLESLNINRMNGPTAFPSWMVSLTMLKRVRLWACFNWKTLPPMWKLPVLEHLEIWEMKNVKEVGQEFMGAETEKGQASSSSSVNNNIAFPSLKHLKFQSMDDWQEWYYGHLLTTMPLLCSLKINSCLKLKSLPRHLLQKTTLQVLDIFDCPILTERYSRNGTGEDWHYISHIPTITIDGEDVKRDGN</sequence>
<evidence type="ECO:0000313" key="11">
    <source>
        <dbReference type="Proteomes" id="UP000593574"/>
    </source>
</evidence>
<evidence type="ECO:0000259" key="6">
    <source>
        <dbReference type="Pfam" id="PF00931"/>
    </source>
</evidence>
<keyword evidence="2" id="KW-0677">Repeat</keyword>
<dbReference type="Pfam" id="PF25019">
    <property type="entry name" value="LRR_R13L1-DRL21"/>
    <property type="match status" value="1"/>
</dbReference>
<evidence type="ECO:0000256" key="4">
    <source>
        <dbReference type="ARBA" id="ARBA00022821"/>
    </source>
</evidence>
<evidence type="ECO:0000259" key="7">
    <source>
        <dbReference type="Pfam" id="PF18052"/>
    </source>
</evidence>
<keyword evidence="1" id="KW-0433">Leucine-rich repeat</keyword>
<dbReference type="Pfam" id="PF23559">
    <property type="entry name" value="WHD_DRP"/>
    <property type="match status" value="1"/>
</dbReference>
<gene>
    <name evidence="10" type="ORF">Golax_021122</name>
</gene>
<evidence type="ECO:0000259" key="9">
    <source>
        <dbReference type="Pfam" id="PF25019"/>
    </source>
</evidence>
<accession>A0A7J9AKA6</accession>
<dbReference type="SUPFAM" id="SSF52540">
    <property type="entry name" value="P-loop containing nucleoside triphosphate hydrolases"/>
    <property type="match status" value="1"/>
</dbReference>